<evidence type="ECO:0000259" key="9">
    <source>
        <dbReference type="PROSITE" id="PS50016"/>
    </source>
</evidence>
<feature type="compositionally biased region" description="Low complexity" evidence="8">
    <location>
        <begin position="406"/>
        <end position="425"/>
    </location>
</feature>
<proteinExistence type="inferred from homology"/>
<evidence type="ECO:0000256" key="4">
    <source>
        <dbReference type="ARBA" id="ARBA00022723"/>
    </source>
</evidence>
<evidence type="ECO:0000256" key="2">
    <source>
        <dbReference type="ARBA" id="ARBA00011050"/>
    </source>
</evidence>
<dbReference type="SUPFAM" id="SSF57903">
    <property type="entry name" value="FYVE/PHD zinc finger"/>
    <property type="match status" value="1"/>
</dbReference>
<dbReference type="Proteomes" id="UP001600888">
    <property type="component" value="Unassembled WGS sequence"/>
</dbReference>
<dbReference type="Pfam" id="PF07500">
    <property type="entry name" value="TFIIS_M"/>
    <property type="match status" value="1"/>
</dbReference>
<feature type="compositionally biased region" description="Basic and acidic residues" evidence="8">
    <location>
        <begin position="117"/>
        <end position="134"/>
    </location>
</feature>
<keyword evidence="4" id="KW-0479">Metal-binding</keyword>
<evidence type="ECO:0000256" key="5">
    <source>
        <dbReference type="ARBA" id="ARBA00022771"/>
    </source>
</evidence>
<protein>
    <recommendedName>
        <fullName evidence="3">Transcription factor BYE1</fullName>
    </recommendedName>
</protein>
<dbReference type="EMBL" id="JBAWTH010000103">
    <property type="protein sequence ID" value="KAL2277169.1"/>
    <property type="molecule type" value="Genomic_DNA"/>
</dbReference>
<dbReference type="Gene3D" id="1.10.472.30">
    <property type="entry name" value="Transcription elongation factor S-II, central domain"/>
    <property type="match status" value="1"/>
</dbReference>
<feature type="compositionally biased region" description="Low complexity" evidence="8">
    <location>
        <begin position="807"/>
        <end position="819"/>
    </location>
</feature>
<evidence type="ECO:0000313" key="11">
    <source>
        <dbReference type="EMBL" id="KAL2277169.1"/>
    </source>
</evidence>
<dbReference type="InterPro" id="IPR003618">
    <property type="entry name" value="TFIIS_cen_dom"/>
</dbReference>
<name>A0ABR4E426_9PEZI</name>
<evidence type="ECO:0000256" key="7">
    <source>
        <dbReference type="PROSITE-ProRule" id="PRU00146"/>
    </source>
</evidence>
<accession>A0ABR4E426</accession>
<feature type="region of interest" description="Disordered" evidence="8">
    <location>
        <begin position="336"/>
        <end position="506"/>
    </location>
</feature>
<feature type="compositionally biased region" description="Low complexity" evidence="8">
    <location>
        <begin position="166"/>
        <end position="177"/>
    </location>
</feature>
<keyword evidence="5 7" id="KW-0863">Zinc-finger</keyword>
<feature type="region of interest" description="Disordered" evidence="8">
    <location>
        <begin position="1"/>
        <end position="51"/>
    </location>
</feature>
<feature type="compositionally biased region" description="Polar residues" evidence="8">
    <location>
        <begin position="356"/>
        <end position="368"/>
    </location>
</feature>
<dbReference type="CDD" id="cd21538">
    <property type="entry name" value="SPOC_TFIIS"/>
    <property type="match status" value="1"/>
</dbReference>
<feature type="compositionally biased region" description="Polar residues" evidence="8">
    <location>
        <begin position="336"/>
        <end position="347"/>
    </location>
</feature>
<dbReference type="Pfam" id="PF00628">
    <property type="entry name" value="PHD"/>
    <property type="match status" value="1"/>
</dbReference>
<feature type="domain" description="PHD-type" evidence="9">
    <location>
        <begin position="52"/>
        <end position="108"/>
    </location>
</feature>
<dbReference type="InterPro" id="IPR055499">
    <property type="entry name" value="DUF7071"/>
</dbReference>
<dbReference type="PROSITE" id="PS51321">
    <property type="entry name" value="TFIIS_CENTRAL"/>
    <property type="match status" value="1"/>
</dbReference>
<organism evidence="11 12">
    <name type="scientific">Diaporthe vaccinii</name>
    <dbReference type="NCBI Taxonomy" id="105482"/>
    <lineage>
        <taxon>Eukaryota</taxon>
        <taxon>Fungi</taxon>
        <taxon>Dikarya</taxon>
        <taxon>Ascomycota</taxon>
        <taxon>Pezizomycotina</taxon>
        <taxon>Sordariomycetes</taxon>
        <taxon>Sordariomycetidae</taxon>
        <taxon>Diaporthales</taxon>
        <taxon>Diaporthaceae</taxon>
        <taxon>Diaporthe</taxon>
        <taxon>Diaporthe eres species complex</taxon>
    </lineage>
</organism>
<comment type="caution">
    <text evidence="11">The sequence shown here is derived from an EMBL/GenBank/DDBJ whole genome shotgun (WGS) entry which is preliminary data.</text>
</comment>
<evidence type="ECO:0000256" key="6">
    <source>
        <dbReference type="ARBA" id="ARBA00022833"/>
    </source>
</evidence>
<feature type="compositionally biased region" description="Basic residues" evidence="8">
    <location>
        <begin position="143"/>
        <end position="153"/>
    </location>
</feature>
<evidence type="ECO:0000313" key="12">
    <source>
        <dbReference type="Proteomes" id="UP001600888"/>
    </source>
</evidence>
<keyword evidence="6" id="KW-0862">Zinc</keyword>
<sequence length="916" mass="99794">MSEAEPRRSVRSTKGQHKALDALDTPLEPKRRGKKSSKKQSEPEPETEEDELIRCVCGATSQDGYAEDEPWIGCEGCGVWQHNVCVGMSIFGEDLEDVTYYCEQCKPEDHKDLVEAIARGERPWDEKRRQYEEEKAAEEDEKKKKKGAKKGKKRQSELSQDDPRSSQKSAMSSASPAPEKKVSGAKTAAGKRKERHDSADTTTTKEPSKLRKVSESESVPVAADYEPPSDLPNTIPELPSGRQGSSKLLQKGLAHAINVYEKEGGYNPADGVSNESRAERLSIAIERAVHDSHPNVQEYAKQCRTLSANLKSNPELIVRLLNHTLTPPMLAVMTSDQLASEKQQQETAAARERSMRQSIIATEETQTGPRYRRTHKGEELIEGDGFAVPSETPSFPQRQINRESSGQASKAGAPARAGGPGSHARTPSGEPMRIDTQQHSPSNPDFDINKVFSSVKSPTGSQRRRPSAPAPAPTQGPVDDPDVDRLLQDDGNESPPYSPTEETDPDVVWRGKVQMTNIANFQAKAKHVGGADLAKTLGISWKTLVPQELVIGGRLSVATATEYLCGMRWSPSVDVVVASLTAAYDDGKKDFDRIYEYFDTRQKIAVVGDKSLANVKDTYLIPVPAGTGNHPEFILNLEDNYLPQTRDQNMLLLVIVFRNDNSTMTKLHGSEWNNKAVSSPSAQASATPTPAPQNFAHRSASLSGPSFSPTTPHVGSGGFPPPQQPQQPQPPPNRPLTQEELQQQGEAVARDILGEHISCSTVAFILPQAHAMQASEWHIVRSILDREPQARDNLKYLGELIEKEGQAKQQQQQQQQQAAPHPPPPPQPNPPAPFPQPAQAAQPALPHPPPQQAYVPPQGAAPPVAPSASPKAPQSASPPSTTRQTPISLPSIPGMPASVHQSYQAAQAQARGRVTE</sequence>
<dbReference type="InterPro" id="IPR036575">
    <property type="entry name" value="TFIIS_cen_dom_sf"/>
</dbReference>
<evidence type="ECO:0000256" key="3">
    <source>
        <dbReference type="ARBA" id="ARBA00021616"/>
    </source>
</evidence>
<dbReference type="Pfam" id="PF07744">
    <property type="entry name" value="SPOC"/>
    <property type="match status" value="1"/>
</dbReference>
<dbReference type="SMART" id="SM00249">
    <property type="entry name" value="PHD"/>
    <property type="match status" value="1"/>
</dbReference>
<dbReference type="Pfam" id="PF23257">
    <property type="entry name" value="DUF7071"/>
    <property type="match status" value="1"/>
</dbReference>
<feature type="region of interest" description="Disordered" evidence="8">
    <location>
        <begin position="673"/>
        <end position="743"/>
    </location>
</feature>
<feature type="region of interest" description="Disordered" evidence="8">
    <location>
        <begin position="804"/>
        <end position="916"/>
    </location>
</feature>
<dbReference type="Gene3D" id="3.30.40.10">
    <property type="entry name" value="Zinc/RING finger domain, C3HC4 (zinc finger)"/>
    <property type="match status" value="1"/>
</dbReference>
<dbReference type="InterPro" id="IPR011011">
    <property type="entry name" value="Znf_FYVE_PHD"/>
</dbReference>
<feature type="compositionally biased region" description="Low complexity" evidence="8">
    <location>
        <begin position="866"/>
        <end position="880"/>
    </location>
</feature>
<dbReference type="PANTHER" id="PTHR11477">
    <property type="entry name" value="TRANSCRIPTION FACTOR S-II ZINC FINGER DOMAIN-CONTAINING PROTEIN"/>
    <property type="match status" value="1"/>
</dbReference>
<keyword evidence="12" id="KW-1185">Reference proteome</keyword>
<comment type="similarity">
    <text evidence="2">Belongs to the BYE1 family.</text>
</comment>
<feature type="compositionally biased region" description="Basic and acidic residues" evidence="8">
    <location>
        <begin position="206"/>
        <end position="215"/>
    </location>
</feature>
<feature type="compositionally biased region" description="Pro residues" evidence="8">
    <location>
        <begin position="719"/>
        <end position="734"/>
    </location>
</feature>
<dbReference type="InterPro" id="IPR013083">
    <property type="entry name" value="Znf_RING/FYVE/PHD"/>
</dbReference>
<dbReference type="PROSITE" id="PS50016">
    <property type="entry name" value="ZF_PHD_2"/>
    <property type="match status" value="1"/>
</dbReference>
<evidence type="ECO:0000256" key="1">
    <source>
        <dbReference type="ARBA" id="ARBA00002311"/>
    </source>
</evidence>
<feature type="compositionally biased region" description="Polar residues" evidence="8">
    <location>
        <begin position="391"/>
        <end position="405"/>
    </location>
</feature>
<dbReference type="InterPro" id="IPR012921">
    <property type="entry name" value="SPOC_C"/>
</dbReference>
<feature type="region of interest" description="Disordered" evidence="8">
    <location>
        <begin position="117"/>
        <end position="236"/>
    </location>
</feature>
<comment type="function">
    <text evidence="1">Negative regulator of transcription elongation.</text>
</comment>
<feature type="compositionally biased region" description="Polar residues" evidence="8">
    <location>
        <begin position="451"/>
        <end position="461"/>
    </location>
</feature>
<evidence type="ECO:0000259" key="10">
    <source>
        <dbReference type="PROSITE" id="PS51321"/>
    </source>
</evidence>
<dbReference type="InterPro" id="IPR019786">
    <property type="entry name" value="Zinc_finger_PHD-type_CS"/>
</dbReference>
<feature type="compositionally biased region" description="Low complexity" evidence="8">
    <location>
        <begin position="678"/>
        <end position="688"/>
    </location>
</feature>
<evidence type="ECO:0000256" key="8">
    <source>
        <dbReference type="SAM" id="MobiDB-lite"/>
    </source>
</evidence>
<feature type="compositionally biased region" description="Polar residues" evidence="8">
    <location>
        <begin position="700"/>
        <end position="713"/>
    </location>
</feature>
<reference evidence="11 12" key="1">
    <citation type="submission" date="2024-03" db="EMBL/GenBank/DDBJ databases">
        <title>A high-quality draft genome sequence of Diaporthe vaccinii, a causative agent of upright dieback and viscid rot disease in cranberry plants.</title>
        <authorList>
            <person name="Sarrasin M."/>
            <person name="Lang B.F."/>
            <person name="Burger G."/>
        </authorList>
    </citation>
    <scope>NUCLEOTIDE SEQUENCE [LARGE SCALE GENOMIC DNA]</scope>
    <source>
        <strain evidence="11 12">IS7</strain>
    </source>
</reference>
<dbReference type="SUPFAM" id="SSF46942">
    <property type="entry name" value="Elongation factor TFIIS domain 2"/>
    <property type="match status" value="1"/>
</dbReference>
<dbReference type="InterPro" id="IPR019787">
    <property type="entry name" value="Znf_PHD-finger"/>
</dbReference>
<gene>
    <name evidence="11" type="ORF">FJTKL_00178</name>
</gene>
<dbReference type="PROSITE" id="PS01359">
    <property type="entry name" value="ZF_PHD_1"/>
    <property type="match status" value="1"/>
</dbReference>
<feature type="domain" description="TFIIS central" evidence="10">
    <location>
        <begin position="241"/>
        <end position="366"/>
    </location>
</feature>
<feature type="compositionally biased region" description="Pro residues" evidence="8">
    <location>
        <begin position="820"/>
        <end position="836"/>
    </location>
</feature>
<dbReference type="InterPro" id="IPR001965">
    <property type="entry name" value="Znf_PHD"/>
</dbReference>
<dbReference type="PANTHER" id="PTHR11477:SF11">
    <property type="entry name" value="TRANSCRIPTION FACTOR BYE1"/>
    <property type="match status" value="1"/>
</dbReference>